<dbReference type="GO" id="GO:0034213">
    <property type="term" value="P:quinolinate catabolic process"/>
    <property type="evidence" value="ECO:0007669"/>
    <property type="project" value="TreeGrafter"/>
</dbReference>
<evidence type="ECO:0000313" key="13">
    <source>
        <dbReference type="EMBL" id="MBC3765316.1"/>
    </source>
</evidence>
<keyword evidence="7 9" id="KW-0808">Transferase</keyword>
<evidence type="ECO:0000256" key="6">
    <source>
        <dbReference type="ARBA" id="ARBA00022676"/>
    </source>
</evidence>
<evidence type="ECO:0000256" key="5">
    <source>
        <dbReference type="ARBA" id="ARBA00022642"/>
    </source>
</evidence>
<dbReference type="InterPro" id="IPR002638">
    <property type="entry name" value="Quinolinate_PRibosylTrfase_C"/>
</dbReference>
<dbReference type="InterPro" id="IPR037128">
    <property type="entry name" value="Quinolinate_PRibosylTase_N_sf"/>
</dbReference>
<dbReference type="GO" id="GO:0009435">
    <property type="term" value="P:NAD+ biosynthetic process"/>
    <property type="evidence" value="ECO:0007669"/>
    <property type="project" value="UniProtKB-UniPathway"/>
</dbReference>
<feature type="domain" description="Quinolinate phosphoribosyl transferase N-terminal" evidence="12">
    <location>
        <begin position="27"/>
        <end position="111"/>
    </location>
</feature>
<evidence type="ECO:0000256" key="3">
    <source>
        <dbReference type="ARBA" id="ARBA00009400"/>
    </source>
</evidence>
<dbReference type="EMBL" id="JACNEP010000003">
    <property type="protein sequence ID" value="MBC3765316.1"/>
    <property type="molecule type" value="Genomic_DNA"/>
</dbReference>
<dbReference type="SUPFAM" id="SSF54675">
    <property type="entry name" value="Nicotinate/Quinolinate PRTase N-terminal domain-like"/>
    <property type="match status" value="1"/>
</dbReference>
<name>A0A8J6IR56_9ALTE</name>
<dbReference type="Pfam" id="PF02749">
    <property type="entry name" value="QRPTase_N"/>
    <property type="match status" value="1"/>
</dbReference>
<dbReference type="InterPro" id="IPR027277">
    <property type="entry name" value="NadC/ModD"/>
</dbReference>
<reference evidence="13" key="2">
    <citation type="submission" date="2020-08" db="EMBL/GenBank/DDBJ databases">
        <authorList>
            <person name="Lai Q."/>
        </authorList>
    </citation>
    <scope>NUCLEOTIDE SEQUENCE</scope>
    <source>
        <strain evidence="13">S27-2</strain>
    </source>
</reference>
<dbReference type="PANTHER" id="PTHR32179">
    <property type="entry name" value="NICOTINATE-NUCLEOTIDE PYROPHOSPHORYLASE [CARBOXYLATING]"/>
    <property type="match status" value="1"/>
</dbReference>
<accession>A0A8J6IR56</accession>
<dbReference type="EC" id="2.4.2.19" evidence="4"/>
<dbReference type="RefSeq" id="WP_186505789.1">
    <property type="nucleotide sequence ID" value="NZ_JACNEP010000003.1"/>
</dbReference>
<dbReference type="GO" id="GO:0004514">
    <property type="term" value="F:nicotinate-nucleotide diphosphorylase (carboxylating) activity"/>
    <property type="evidence" value="ECO:0007669"/>
    <property type="project" value="UniProtKB-EC"/>
</dbReference>
<evidence type="ECO:0000256" key="1">
    <source>
        <dbReference type="ARBA" id="ARBA00003237"/>
    </source>
</evidence>
<evidence type="ECO:0000256" key="2">
    <source>
        <dbReference type="ARBA" id="ARBA00004893"/>
    </source>
</evidence>
<gene>
    <name evidence="13" type="primary">nadC</name>
    <name evidence="13" type="ORF">H8B19_05475</name>
</gene>
<dbReference type="Gene3D" id="3.20.20.70">
    <property type="entry name" value="Aldolase class I"/>
    <property type="match status" value="1"/>
</dbReference>
<feature type="binding site" evidence="10">
    <location>
        <begin position="262"/>
        <end position="264"/>
    </location>
    <ligand>
        <name>substrate</name>
    </ligand>
</feature>
<dbReference type="GO" id="GO:0005737">
    <property type="term" value="C:cytoplasm"/>
    <property type="evidence" value="ECO:0007669"/>
    <property type="project" value="TreeGrafter"/>
</dbReference>
<sequence>MLQQDIQRAVACALLEDFGSDNFEKADITANLIPAGQQSVATIISREPCIMAGKAWVEEVFLQLHNRVKLQWHVSDGDTIEPNQTLVTLRGPSRDILSGERTALNFLQTLCATATETAKYVQALAGTQTKILDTRKTLPGLRTAQKYAVTCGGGQNHRIGLYDAFLIKENHIAACGSIAAAVSAARTLESGKPVEVEVESLEELQQALDSAADIIMLDNFSLQDIYKAVEINRHRAKLEVSGNVELNRLAELAQTGVDFISSGALTKHIKAIDLSLRMQS</sequence>
<feature type="binding site" evidence="10">
    <location>
        <position position="197"/>
    </location>
    <ligand>
        <name>substrate</name>
    </ligand>
</feature>
<comment type="function">
    <text evidence="1">Involved in the catabolism of quinolinic acid (QA).</text>
</comment>
<organism evidence="13 14">
    <name type="scientific">Neptunicella marina</name>
    <dbReference type="NCBI Taxonomy" id="2125989"/>
    <lineage>
        <taxon>Bacteria</taxon>
        <taxon>Pseudomonadati</taxon>
        <taxon>Pseudomonadota</taxon>
        <taxon>Gammaproteobacteria</taxon>
        <taxon>Alteromonadales</taxon>
        <taxon>Alteromonadaceae</taxon>
        <taxon>Neptunicella</taxon>
    </lineage>
</organism>
<evidence type="ECO:0000256" key="4">
    <source>
        <dbReference type="ARBA" id="ARBA00011944"/>
    </source>
</evidence>
<keyword evidence="14" id="KW-1185">Reference proteome</keyword>
<comment type="similarity">
    <text evidence="3 9">Belongs to the NadC/ModD family.</text>
</comment>
<feature type="binding site" evidence="10">
    <location>
        <begin position="241"/>
        <end position="243"/>
    </location>
    <ligand>
        <name>substrate</name>
    </ligand>
</feature>
<proteinExistence type="inferred from homology"/>
<keyword evidence="5" id="KW-0662">Pyridine nucleotide biosynthesis</keyword>
<dbReference type="InterPro" id="IPR036068">
    <property type="entry name" value="Nicotinate_pribotase-like_C"/>
</dbReference>
<dbReference type="PANTHER" id="PTHR32179:SF3">
    <property type="entry name" value="NICOTINATE-NUCLEOTIDE PYROPHOSPHORYLASE [CARBOXYLATING]"/>
    <property type="match status" value="1"/>
</dbReference>
<dbReference type="Gene3D" id="3.90.1170.20">
    <property type="entry name" value="Quinolinate phosphoribosyl transferase, N-terminal domain"/>
    <property type="match status" value="1"/>
</dbReference>
<dbReference type="SUPFAM" id="SSF51690">
    <property type="entry name" value="Nicotinate/Quinolinate PRTase C-terminal domain-like"/>
    <property type="match status" value="1"/>
</dbReference>
<dbReference type="Pfam" id="PF01729">
    <property type="entry name" value="QRPTase_C"/>
    <property type="match status" value="1"/>
</dbReference>
<evidence type="ECO:0000256" key="7">
    <source>
        <dbReference type="ARBA" id="ARBA00022679"/>
    </source>
</evidence>
<comment type="caution">
    <text evidence="13">The sequence shown here is derived from an EMBL/GenBank/DDBJ whole genome shotgun (WGS) entry which is preliminary data.</text>
</comment>
<dbReference type="NCBIfam" id="TIGR00078">
    <property type="entry name" value="nadC"/>
    <property type="match status" value="1"/>
</dbReference>
<evidence type="ECO:0000256" key="9">
    <source>
        <dbReference type="PIRNR" id="PIRNR006250"/>
    </source>
</evidence>
<feature type="binding site" evidence="10">
    <location>
        <position position="158"/>
    </location>
    <ligand>
        <name>substrate</name>
    </ligand>
</feature>
<feature type="domain" description="Quinolinate phosphoribosyl transferase C-terminal" evidence="11">
    <location>
        <begin position="114"/>
        <end position="277"/>
    </location>
</feature>
<dbReference type="FunFam" id="3.20.20.70:FF:000030">
    <property type="entry name" value="Nicotinate-nucleotide pyrophosphorylase, carboxylating"/>
    <property type="match status" value="1"/>
</dbReference>
<feature type="binding site" evidence="10">
    <location>
        <position position="101"/>
    </location>
    <ligand>
        <name>substrate</name>
    </ligand>
</feature>
<dbReference type="InterPro" id="IPR022412">
    <property type="entry name" value="Quinolinate_PRibosylTrfase_N"/>
</dbReference>
<feature type="binding site" evidence="10">
    <location>
        <begin position="134"/>
        <end position="136"/>
    </location>
    <ligand>
        <name>substrate</name>
    </ligand>
</feature>
<keyword evidence="6 9" id="KW-0328">Glycosyltransferase</keyword>
<protein>
    <recommendedName>
        <fullName evidence="4">nicotinate-nucleotide diphosphorylase (carboxylating)</fullName>
        <ecNumber evidence="4">2.4.2.19</ecNumber>
    </recommendedName>
    <alternativeName>
        <fullName evidence="8">Quinolinate phosphoribosyltransferase [decarboxylating]</fullName>
    </alternativeName>
</protein>
<evidence type="ECO:0000259" key="11">
    <source>
        <dbReference type="Pfam" id="PF01729"/>
    </source>
</evidence>
<evidence type="ECO:0000313" key="14">
    <source>
        <dbReference type="Proteomes" id="UP000601768"/>
    </source>
</evidence>
<evidence type="ECO:0000256" key="8">
    <source>
        <dbReference type="ARBA" id="ARBA00033102"/>
    </source>
</evidence>
<evidence type="ECO:0000256" key="10">
    <source>
        <dbReference type="PIRSR" id="PIRSR006250-1"/>
    </source>
</evidence>
<reference evidence="13" key="1">
    <citation type="journal article" date="2018" name="Int. J. Syst. Evol. Microbiol.">
        <title>Neptunicella marina gen. nov., sp. nov., isolated from surface seawater.</title>
        <authorList>
            <person name="Liu X."/>
            <person name="Lai Q."/>
            <person name="Du Y."/>
            <person name="Zhang X."/>
            <person name="Liu Z."/>
            <person name="Sun F."/>
            <person name="Shao Z."/>
        </authorList>
    </citation>
    <scope>NUCLEOTIDE SEQUENCE</scope>
    <source>
        <strain evidence="13">S27-2</strain>
    </source>
</reference>
<dbReference type="InterPro" id="IPR013785">
    <property type="entry name" value="Aldolase_TIM"/>
</dbReference>
<dbReference type="CDD" id="cd01572">
    <property type="entry name" value="QPRTase"/>
    <property type="match status" value="1"/>
</dbReference>
<dbReference type="UniPathway" id="UPA00253">
    <property type="reaction ID" value="UER00331"/>
</dbReference>
<dbReference type="AlphaFoldDB" id="A0A8J6IR56"/>
<dbReference type="Proteomes" id="UP000601768">
    <property type="component" value="Unassembled WGS sequence"/>
</dbReference>
<dbReference type="InterPro" id="IPR004393">
    <property type="entry name" value="NadC"/>
</dbReference>
<comment type="pathway">
    <text evidence="2">Cofactor biosynthesis; NAD(+) biosynthesis; nicotinate D-ribonucleotide from quinolinate: step 1/1.</text>
</comment>
<feature type="binding site" evidence="10">
    <location>
        <position position="218"/>
    </location>
    <ligand>
        <name>substrate</name>
    </ligand>
</feature>
<dbReference type="PIRSF" id="PIRSF006250">
    <property type="entry name" value="NadC_ModD"/>
    <property type="match status" value="1"/>
</dbReference>
<feature type="binding site" evidence="10">
    <location>
        <position position="168"/>
    </location>
    <ligand>
        <name>substrate</name>
    </ligand>
</feature>
<evidence type="ECO:0000259" key="12">
    <source>
        <dbReference type="Pfam" id="PF02749"/>
    </source>
</evidence>